<reference evidence="2" key="1">
    <citation type="submission" date="2017-05" db="EMBL/GenBank/DDBJ databases">
        <authorList>
            <person name="Song R."/>
            <person name="Chenine A.L."/>
            <person name="Ruprecht R.M."/>
        </authorList>
    </citation>
    <scope>NUCLEOTIDE SEQUENCE [LARGE SCALE GENOMIC DNA]</scope>
</reference>
<evidence type="ECO:0000313" key="1">
    <source>
        <dbReference type="EMBL" id="SMR60575.1"/>
    </source>
</evidence>
<gene>
    <name evidence="1" type="ORF">ZT1E4_G10540</name>
</gene>
<sequence>MRILLQTCVDMFSSSNLCLLLLVSTATSTFARALIPQAALSDSSQIRIQPAEQHIPPPRTVTGGKHPFDAAIASVGVLLTSLDPNAEDMMHLWLPLGKIVTTSSSPILPLQPSTARITTFIHSRPDLVGPEFLSRIQCELWLYSNRTEGADKTERWKVSFSEKDGLVRFADRHGMFWLGGSEVESYHCFS</sequence>
<dbReference type="Proteomes" id="UP000245764">
    <property type="component" value="Chromosome 11"/>
</dbReference>
<name>A0A2H1H428_ZYMTR</name>
<dbReference type="AlphaFoldDB" id="A0A2H1H428"/>
<protein>
    <submittedName>
        <fullName evidence="1">Uncharacterized protein</fullName>
    </submittedName>
</protein>
<evidence type="ECO:0000313" key="2">
    <source>
        <dbReference type="Proteomes" id="UP000245764"/>
    </source>
</evidence>
<organism evidence="1 2">
    <name type="scientific">Zymoseptoria tritici ST99CH_1E4</name>
    <dbReference type="NCBI Taxonomy" id="1276532"/>
    <lineage>
        <taxon>Eukaryota</taxon>
        <taxon>Fungi</taxon>
        <taxon>Dikarya</taxon>
        <taxon>Ascomycota</taxon>
        <taxon>Pezizomycotina</taxon>
        <taxon>Dothideomycetes</taxon>
        <taxon>Dothideomycetidae</taxon>
        <taxon>Mycosphaerellales</taxon>
        <taxon>Mycosphaerellaceae</taxon>
        <taxon>Zymoseptoria</taxon>
    </lineage>
</organism>
<accession>A0A2H1H428</accession>
<dbReference type="EMBL" id="LT854263">
    <property type="protein sequence ID" value="SMR60575.1"/>
    <property type="molecule type" value="Genomic_DNA"/>
</dbReference>
<proteinExistence type="predicted"/>